<accession>A0A7H4PLU6</accession>
<comment type="caution">
    <text evidence="2">The sequence shown here is derived from an EMBL/GenBank/DDBJ whole genome shotgun (WGS) entry which is preliminary data.</text>
</comment>
<proteinExistence type="predicted"/>
<name>A0A7H4PLU6_9ENTR</name>
<dbReference type="EMBL" id="UGMS01000003">
    <property type="protein sequence ID" value="STW79369.1"/>
    <property type="molecule type" value="Genomic_DNA"/>
</dbReference>
<protein>
    <submittedName>
        <fullName evidence="2">Methionine ABC transporter substrate-binding protein</fullName>
    </submittedName>
</protein>
<organism evidence="2 3">
    <name type="scientific">Klebsiella michiganensis</name>
    <dbReference type="NCBI Taxonomy" id="1134687"/>
    <lineage>
        <taxon>Bacteria</taxon>
        <taxon>Pseudomonadati</taxon>
        <taxon>Pseudomonadota</taxon>
        <taxon>Gammaproteobacteria</taxon>
        <taxon>Enterobacterales</taxon>
        <taxon>Enterobacteriaceae</taxon>
        <taxon>Klebsiella/Raoultella group</taxon>
        <taxon>Klebsiella</taxon>
    </lineage>
</organism>
<feature type="signal peptide" evidence="1">
    <location>
        <begin position="1"/>
        <end position="21"/>
    </location>
</feature>
<evidence type="ECO:0000313" key="3">
    <source>
        <dbReference type="Proteomes" id="UP000254863"/>
    </source>
</evidence>
<sequence length="61" mass="6172">MIFTLKKVAVPLVVAGSLLLAACKPGEQDPNHIKVGISAGVEPGSLGGGAKSGEREVQSRC</sequence>
<feature type="chain" id="PRO_5028902309" evidence="1">
    <location>
        <begin position="22"/>
        <end position="61"/>
    </location>
</feature>
<dbReference type="Proteomes" id="UP000254863">
    <property type="component" value="Unassembled WGS sequence"/>
</dbReference>
<gene>
    <name evidence="2" type="ORF">NCTC11685_06700</name>
</gene>
<reference evidence="2 3" key="1">
    <citation type="submission" date="2018-06" db="EMBL/GenBank/DDBJ databases">
        <authorList>
            <consortium name="Pathogen Informatics"/>
            <person name="Doyle S."/>
        </authorList>
    </citation>
    <scope>NUCLEOTIDE SEQUENCE [LARGE SCALE GENOMIC DNA]</scope>
    <source>
        <strain evidence="2 3">NCTC11685</strain>
    </source>
</reference>
<evidence type="ECO:0000313" key="2">
    <source>
        <dbReference type="EMBL" id="STW79369.1"/>
    </source>
</evidence>
<keyword evidence="1" id="KW-0732">Signal</keyword>
<dbReference type="AlphaFoldDB" id="A0A7H4PLU6"/>
<dbReference type="PROSITE" id="PS51257">
    <property type="entry name" value="PROKAR_LIPOPROTEIN"/>
    <property type="match status" value="1"/>
</dbReference>
<evidence type="ECO:0000256" key="1">
    <source>
        <dbReference type="SAM" id="SignalP"/>
    </source>
</evidence>